<proteinExistence type="inferred from homology"/>
<dbReference type="PANTHER" id="PTHR11800:SF2">
    <property type="entry name" value="DNA-DIRECTED RNA POLYMERASE II SUBUNIT RPB3"/>
    <property type="match status" value="1"/>
</dbReference>
<dbReference type="SUPFAM" id="SSF53098">
    <property type="entry name" value="Ribonuclease H-like"/>
    <property type="match status" value="1"/>
</dbReference>
<comment type="similarity">
    <text evidence="5">Belongs to the archaeal Rpo3/eukaryotic RPB3 RNA polymerase subunit family.</text>
</comment>
<name>U5HCM2_USTV1</name>
<dbReference type="FunFam" id="2.170.120.12:FF:000002">
    <property type="entry name" value="DNA-directed RNA polymerase II subunit RPB3"/>
    <property type="match status" value="1"/>
</dbReference>
<evidence type="ECO:0000313" key="9">
    <source>
        <dbReference type="EMBL" id="KDE04679.1"/>
    </source>
</evidence>
<evidence type="ECO:0000256" key="2">
    <source>
        <dbReference type="ARBA" id="ARBA00022478"/>
    </source>
</evidence>
<reference evidence="10" key="4">
    <citation type="submission" date="2015-06" db="UniProtKB">
        <authorList>
            <consortium name="EnsemblFungi"/>
        </authorList>
    </citation>
    <scope>IDENTIFICATION</scope>
</reference>
<gene>
    <name evidence="9" type="ORF">MVLG_04903</name>
</gene>
<comment type="subcellular location">
    <subcellularLocation>
        <location evidence="1">Nucleus</location>
    </subcellularLocation>
</comment>
<keyword evidence="4" id="KW-0539">Nucleus</keyword>
<feature type="region of interest" description="Disordered" evidence="7">
    <location>
        <begin position="355"/>
        <end position="398"/>
    </location>
</feature>
<dbReference type="EMBL" id="GL541701">
    <property type="protein sequence ID" value="KDE04679.1"/>
    <property type="molecule type" value="Genomic_DNA"/>
</dbReference>
<evidence type="ECO:0000256" key="4">
    <source>
        <dbReference type="ARBA" id="ARBA00023242"/>
    </source>
</evidence>
<dbReference type="GO" id="GO:0006366">
    <property type="term" value="P:transcription by RNA polymerase II"/>
    <property type="evidence" value="ECO:0007669"/>
    <property type="project" value="TreeGrafter"/>
</dbReference>
<dbReference type="InterPro" id="IPR036397">
    <property type="entry name" value="RNaseH_sf"/>
</dbReference>
<feature type="region of interest" description="Disordered" evidence="7">
    <location>
        <begin position="299"/>
        <end position="334"/>
    </location>
</feature>
<dbReference type="PANTHER" id="PTHR11800">
    <property type="entry name" value="DNA-DIRECTED RNA POLYMERASE"/>
    <property type="match status" value="1"/>
</dbReference>
<dbReference type="Pfam" id="PF01000">
    <property type="entry name" value="RNA_pol_A_bac"/>
    <property type="match status" value="1"/>
</dbReference>
<dbReference type="HAMAP" id="MF_00320">
    <property type="entry name" value="RNApol_arch_Rpo3"/>
    <property type="match status" value="1"/>
</dbReference>
<keyword evidence="2" id="KW-0240">DNA-directed RNA polymerase</keyword>
<dbReference type="InParanoid" id="U5HCM2"/>
<feature type="region of interest" description="Disordered" evidence="7">
    <location>
        <begin position="170"/>
        <end position="215"/>
    </location>
</feature>
<evidence type="ECO:0000256" key="6">
    <source>
        <dbReference type="ARBA" id="ARBA00072506"/>
    </source>
</evidence>
<feature type="domain" description="DNA-directed RNA polymerase RpoA/D/Rpb3-type" evidence="8">
    <location>
        <begin position="575"/>
        <end position="824"/>
    </location>
</feature>
<evidence type="ECO:0000256" key="7">
    <source>
        <dbReference type="SAM" id="MobiDB-lite"/>
    </source>
</evidence>
<dbReference type="SUPFAM" id="SSF56553">
    <property type="entry name" value="Insert subdomain of RNA polymerase alpha subunit"/>
    <property type="match status" value="1"/>
</dbReference>
<evidence type="ECO:0000259" key="8">
    <source>
        <dbReference type="SMART" id="SM00662"/>
    </source>
</evidence>
<organism evidence="9">
    <name type="scientific">Microbotryum lychnidis-dioicae (strain p1A1 Lamole / MvSl-1064)</name>
    <name type="common">Anther smut fungus</name>
    <dbReference type="NCBI Taxonomy" id="683840"/>
    <lineage>
        <taxon>Eukaryota</taxon>
        <taxon>Fungi</taxon>
        <taxon>Dikarya</taxon>
        <taxon>Basidiomycota</taxon>
        <taxon>Pucciniomycotina</taxon>
        <taxon>Microbotryomycetes</taxon>
        <taxon>Microbotryales</taxon>
        <taxon>Microbotryaceae</taxon>
        <taxon>Microbotryum</taxon>
    </lineage>
</organism>
<accession>U5HCM2</accession>
<protein>
    <recommendedName>
        <fullName evidence="6">DNA-directed RNA polymerase II subunit RPB3</fullName>
    </recommendedName>
</protein>
<dbReference type="InterPro" id="IPR012337">
    <property type="entry name" value="RNaseH-like_sf"/>
</dbReference>
<dbReference type="Gene3D" id="3.30.1360.10">
    <property type="entry name" value="RNA polymerase, RBP11-like subunit"/>
    <property type="match status" value="1"/>
</dbReference>
<dbReference type="Gene3D" id="2.170.120.12">
    <property type="entry name" value="DNA-directed RNA polymerase, insert domain"/>
    <property type="match status" value="1"/>
</dbReference>
<dbReference type="InterPro" id="IPR036643">
    <property type="entry name" value="RNApol_insert_sf"/>
</dbReference>
<feature type="compositionally biased region" description="Basic and acidic residues" evidence="7">
    <location>
        <begin position="318"/>
        <end position="328"/>
    </location>
</feature>
<evidence type="ECO:0000313" key="10">
    <source>
        <dbReference type="EnsemblFungi" id="MVLG_04903T0"/>
    </source>
</evidence>
<keyword evidence="3" id="KW-0804">Transcription</keyword>
<dbReference type="EnsemblFungi" id="MVLG_04903T0">
    <property type="protein sequence ID" value="MVLG_04903T0"/>
    <property type="gene ID" value="MVLG_04903"/>
</dbReference>
<evidence type="ECO:0000256" key="1">
    <source>
        <dbReference type="ARBA" id="ARBA00004123"/>
    </source>
</evidence>
<keyword evidence="11" id="KW-1185">Reference proteome</keyword>
<dbReference type="STRING" id="683840.U5HCM2"/>
<dbReference type="AlphaFoldDB" id="U5HCM2"/>
<dbReference type="GO" id="GO:0005665">
    <property type="term" value="C:RNA polymerase II, core complex"/>
    <property type="evidence" value="ECO:0007669"/>
    <property type="project" value="TreeGrafter"/>
</dbReference>
<dbReference type="InterPro" id="IPR048519">
    <property type="entry name" value="Gfd2/YDR514C-like_C"/>
</dbReference>
<dbReference type="OrthoDB" id="270173at2759"/>
<feature type="region of interest" description="Disordered" evidence="7">
    <location>
        <begin position="871"/>
        <end position="906"/>
    </location>
</feature>
<dbReference type="InterPro" id="IPR036603">
    <property type="entry name" value="RBP11-like"/>
</dbReference>
<dbReference type="SUPFAM" id="SSF55257">
    <property type="entry name" value="RBP11-like subunits of RNA polymerase"/>
    <property type="match status" value="1"/>
</dbReference>
<reference evidence="9 11" key="3">
    <citation type="journal article" date="2015" name="BMC Genomics">
        <title>Sex and parasites: genomic and transcriptomic analysis of Microbotryum lychnidis-dioicae, the biotrophic and plant-castrating anther smut fungus.</title>
        <authorList>
            <person name="Perlin M.H."/>
            <person name="Amselem J."/>
            <person name="Fontanillas E."/>
            <person name="Toh S.S."/>
            <person name="Chen Z."/>
            <person name="Goldberg J."/>
            <person name="Duplessis S."/>
            <person name="Henrissat B."/>
            <person name="Young S."/>
            <person name="Zeng Q."/>
            <person name="Aguileta G."/>
            <person name="Petit E."/>
            <person name="Badouin H."/>
            <person name="Andrews J."/>
            <person name="Razeeq D."/>
            <person name="Gabaldon T."/>
            <person name="Quesneville H."/>
            <person name="Giraud T."/>
            <person name="Hood M.E."/>
            <person name="Schultz D.J."/>
            <person name="Cuomo C.A."/>
        </authorList>
    </citation>
    <scope>NUCLEOTIDE SEQUENCE [LARGE SCALE GENOMIC DNA]</scope>
    <source>
        <strain evidence="11">p1A1 Lamole</strain>
        <strain evidence="9">P1A1 Lamole</strain>
    </source>
</reference>
<dbReference type="InterPro" id="IPR011263">
    <property type="entry name" value="DNA-dir_RNA_pol_RpoA/D/Rpb3"/>
</dbReference>
<dbReference type="InterPro" id="IPR011262">
    <property type="entry name" value="DNA-dir_RNA_pol_insert"/>
</dbReference>
<dbReference type="GO" id="GO:0003899">
    <property type="term" value="F:DNA-directed RNA polymerase activity"/>
    <property type="evidence" value="ECO:0007669"/>
    <property type="project" value="InterPro"/>
</dbReference>
<dbReference type="InterPro" id="IPR001514">
    <property type="entry name" value="DNA-dir_RNA_pol_30-40kDasu_CS"/>
</dbReference>
<dbReference type="HOGENOM" id="CLU_320343_0_0_1"/>
<dbReference type="CDD" id="cd07031">
    <property type="entry name" value="RNAP_II_RPB3"/>
    <property type="match status" value="1"/>
</dbReference>
<evidence type="ECO:0000256" key="5">
    <source>
        <dbReference type="ARBA" id="ARBA00025804"/>
    </source>
</evidence>
<dbReference type="InterPro" id="IPR050518">
    <property type="entry name" value="Rpo3/RPB3_RNA_Pol_subunit"/>
</dbReference>
<dbReference type="SMART" id="SM00662">
    <property type="entry name" value="RPOLD"/>
    <property type="match status" value="1"/>
</dbReference>
<dbReference type="GO" id="GO:0003677">
    <property type="term" value="F:DNA binding"/>
    <property type="evidence" value="ECO:0007669"/>
    <property type="project" value="InterPro"/>
</dbReference>
<dbReference type="Gene3D" id="3.30.420.10">
    <property type="entry name" value="Ribonuclease H-like superfamily/Ribonuclease H"/>
    <property type="match status" value="1"/>
</dbReference>
<sequence>MVNAPSPPKGASKLGYEVFNKTSPPVSLVRLRHVILTWSRSLVTQENAAWFEHNLSFDDLLSSPLARNGRITLYVEKHLKHRRHPPKIYISKAQFEILTRWIVEDEAVPVEICKAMSLKRQLLPTSKLGPIEARVYDDPKALREFVRSEAAAEDMTTPSSKQRLMLVGEQVGPRKAQKSTSPPPESASTPSTPPATSPEVTSEPSRKKIKLAKVSSTSTLTVETSRIASPHPSAAVRSAPLPPVFDLDECSVELAELRARYAHAKRYGGAAFLSLDVETWERGHDALLEVGWTCVDFTAPSSSSSSSLESDSDLDMGTESKSEGEERPAAPIEWATVTRTDQHVVIAENITRRNGRYSPDARDDWDFGPSSRSGSIETTETTLPASKKAKADKESKSKSKYKRTVKVPAVVKTDSLLMGLDNLYALLAATFENITSSEKDKQLFLIFHDSRMDLKALGMLGFEDGFAKPVKELAVQAKTGDKAEGAGNVWIIDTQRVYAGWKGFKQRKRLDRCCSELEVATKRLHNAGNDAHYTLDLFERMMDPQRKPSTLPLDPPKTQAGSELRIQINKLDSERCRFVADGVNLALANSLRRVMISNIETLAIDQVQIEENTSVLPDEMIAHRLGLIPLWSEGIDRRIPNHNKECVCDAFCDLCSITLELNAYCTEDRTMEVTSKMLTVVGDDRSGIGRPSVAGDRDTGVMIVKLGKGQQIKMNCIAVKGKALEHAKWSPVAALGFEYDPYNKLRHTDLWFEVGTDPNEEWPLSENAQYERPPAKDGTDPFDFNANPTRFYFDVEAVGQMRPEEIVVKGIDQLILMLADVTTSIAEIAKPRVNSGQTPMHPGMGGADLGGGYGGAGQSGYAGGAGAGYGGYPQGGQGPTGAVPAAGGFPNYGARSPQRNGYDDFN</sequence>
<dbReference type="EMBL" id="AEIJ01000485">
    <property type="status" value="NOT_ANNOTATED_CDS"/>
    <property type="molecule type" value="Genomic_DNA"/>
</dbReference>
<reference evidence="11" key="1">
    <citation type="submission" date="2010-11" db="EMBL/GenBank/DDBJ databases">
        <title>The genome sequence of Microbotryum violaceum strain p1A1 Lamole.</title>
        <authorList>
            <person name="Cuomo C."/>
            <person name="Perlin M."/>
            <person name="Young S.K."/>
            <person name="Zeng Q."/>
            <person name="Gargeya S."/>
            <person name="Alvarado L."/>
            <person name="Berlin A."/>
            <person name="Chapman S.B."/>
            <person name="Chen Z."/>
            <person name="Freedman E."/>
            <person name="Gellesch M."/>
            <person name="Goldberg J."/>
            <person name="Griggs A."/>
            <person name="Gujja S."/>
            <person name="Heilman E."/>
            <person name="Heiman D."/>
            <person name="Howarth C."/>
            <person name="Mehta T."/>
            <person name="Neiman D."/>
            <person name="Pearson M."/>
            <person name="Roberts A."/>
            <person name="Saif S."/>
            <person name="Shea T."/>
            <person name="Shenoy N."/>
            <person name="Sisk P."/>
            <person name="Stolte C."/>
            <person name="Sykes S."/>
            <person name="White J."/>
            <person name="Yandava C."/>
            <person name="Haas B."/>
            <person name="Nusbaum C."/>
            <person name="Birren B."/>
        </authorList>
    </citation>
    <scope>NUCLEOTIDE SEQUENCE [LARGE SCALE GENOMIC DNA]</scope>
    <source>
        <strain evidence="11">p1A1 Lamole</strain>
    </source>
</reference>
<reference evidence="9" key="2">
    <citation type="submission" date="2010-11" db="EMBL/GenBank/DDBJ databases">
        <authorList>
            <consortium name="The Broad Institute Genome Sequencing Platform"/>
            <person name="Earl A."/>
            <person name="Ward D."/>
            <person name="Feldgarden M."/>
            <person name="Gevers D."/>
            <person name="Butler R."/>
            <person name="Young S.K."/>
            <person name="Zeng Q."/>
            <person name="Gargeya S."/>
            <person name="Fitzgerald M."/>
            <person name="Haas B."/>
            <person name="Abouelleil A."/>
            <person name="Alvarado L."/>
            <person name="Arachchi H.M."/>
            <person name="Berlin A."/>
            <person name="Brown A."/>
            <person name="Chapman S.B."/>
            <person name="Chen Z."/>
            <person name="Dunbar C."/>
            <person name="Freedman E."/>
            <person name="Gearin G."/>
            <person name="Gellesch M."/>
            <person name="Goldberg J."/>
            <person name="Griggs A."/>
            <person name="Gujja S."/>
            <person name="Heilman E."/>
            <person name="Heiman D."/>
            <person name="Howarth C."/>
            <person name="Larson L."/>
            <person name="Lui A."/>
            <person name="MacDonald P.J.P."/>
            <person name="Mehta T."/>
            <person name="Montmayeur A."/>
            <person name="Murphy C."/>
            <person name="Neiman D."/>
            <person name="Pearson M."/>
            <person name="Priest M."/>
            <person name="Roberts A."/>
            <person name="Saif S."/>
            <person name="Shea T."/>
            <person name="Shenoy N."/>
            <person name="Sisk P."/>
            <person name="Stolte C."/>
            <person name="Sykes S."/>
            <person name="White J."/>
            <person name="Yandava C."/>
            <person name="Wortman J."/>
            <person name="Nusbaum C."/>
            <person name="Birren B."/>
        </authorList>
    </citation>
    <scope>NUCLEOTIDE SEQUENCE</scope>
    <source>
        <strain evidence="9">P1A1 Lamole</strain>
    </source>
</reference>
<dbReference type="PROSITE" id="PS00446">
    <property type="entry name" value="RNA_POL_D_30KD"/>
    <property type="match status" value="1"/>
</dbReference>
<dbReference type="GO" id="GO:0046983">
    <property type="term" value="F:protein dimerization activity"/>
    <property type="evidence" value="ECO:0007669"/>
    <property type="project" value="InterPro"/>
</dbReference>
<evidence type="ECO:0000256" key="3">
    <source>
        <dbReference type="ARBA" id="ARBA00023163"/>
    </source>
</evidence>
<feature type="compositionally biased region" description="Polar residues" evidence="7">
    <location>
        <begin position="370"/>
        <end position="384"/>
    </location>
</feature>
<dbReference type="InterPro" id="IPR022842">
    <property type="entry name" value="RNAP_Rpo3/Rpb3/RPAC1"/>
</dbReference>
<dbReference type="Pfam" id="PF01193">
    <property type="entry name" value="RNA_pol_L"/>
    <property type="match status" value="1"/>
</dbReference>
<evidence type="ECO:0000313" key="11">
    <source>
        <dbReference type="Proteomes" id="UP000017200"/>
    </source>
</evidence>
<dbReference type="Pfam" id="PF21762">
    <property type="entry name" value="DEDDh_C"/>
    <property type="match status" value="2"/>
</dbReference>
<dbReference type="Proteomes" id="UP000017200">
    <property type="component" value="Unassembled WGS sequence"/>
</dbReference>
<feature type="compositionally biased region" description="Pro residues" evidence="7">
    <location>
        <begin position="181"/>
        <end position="196"/>
    </location>
</feature>